<feature type="compositionally biased region" description="Basic and acidic residues" evidence="1">
    <location>
        <begin position="1463"/>
        <end position="1476"/>
    </location>
</feature>
<feature type="compositionally biased region" description="Polar residues" evidence="1">
    <location>
        <begin position="1438"/>
        <end position="1457"/>
    </location>
</feature>
<evidence type="ECO:0000313" key="3">
    <source>
        <dbReference type="EMBL" id="KAK2836508.1"/>
    </source>
</evidence>
<evidence type="ECO:0000259" key="2">
    <source>
        <dbReference type="PROSITE" id="PS00028"/>
    </source>
</evidence>
<gene>
    <name evidence="3" type="ORF">Q7C36_014377</name>
</gene>
<feature type="compositionally biased region" description="Polar residues" evidence="1">
    <location>
        <begin position="1075"/>
        <end position="1088"/>
    </location>
</feature>
<evidence type="ECO:0000313" key="4">
    <source>
        <dbReference type="Proteomes" id="UP001187315"/>
    </source>
</evidence>
<sequence>MKPLQLICQNCNMQYEKIKDFKAHVRSFRHKKEVTKLFDTVYFPIFVFLDYIRNPKQTQPLIGFDMVTMFITPEKIGALYLCHVCEEHLSTNDVVSHLCSVQHYFNYLANTNPELLHFAWLTDSLAYLKTTASKEYNTNGSGSLRVFELPKMMLKRCKKMPYHQGLNSLLEYSCPGFCGYLCVLCQKKIPAVQIISHCISFDHVYWYLEAAHPGTLDPPKSSYNHFSPILNKKILYVANQAQTLCPPVEIESVHLDLDSFKIINSSSYASVLENLQKKRQERNQSELNFSTTRRERIVFSPEEHESSVSTATTDSSAEQQEKKTQMDSPVVQTRDDPPCRILCVECDLTLNFIIDYKRHVKEAQHRQKLIELFGPGAISQIKLYQYMWNRKASTPVIGLPLLTVFVQRQIHVTTPFYLCHACELNIPVSSASSHVTSEQHCLNVFSYSKPDLVFLGCRNWHQIAQEEERCQGKQKMVLQDMAHPGSLRKEDSEQVSLILDLAQQAEKITPNMTLWEVDMSIGMFNKIEKSSYMSAVNVLQEVFKDKGLGELKPSVVPGARLVSTFKINKENTSSGELHGHTSSDTEKLKIDETCTITPMPKTEEKMNSESPDPLNTAHEELLKTTCISSMQVQDAEPSLATTDLNLKTSDPQIPFLNDEQSEPLKLVQKTVNQEERSDHSSTVDDLTVKLQDSSVPELQDSSVPELQDSSVPEQQSTDLGKPALQLEALQEPVQAPACLHPADHQTHSNCSEIERYLKTPDRQPESIGICGPEPGKEKVMPEWLQAQADMVEKTQGCGKAETLKLDAKDYHEIFTAPIVTALESLRLSIFKLASEIDAEKPYLKSDENHGSETFKKARETEEKDSPHAHQKKTVRFTEPDTEPGTPKQNSDDPARSSPHLWSYLTSETRTEPVIGLSMITEYRNPNGANSFLCSCCNVILSTQSYMGHLISSWHRFNYIKSKDPDFVVAGKEEIKIAELRKKAQILQDSEGWGCLKVVDKESKQPKKKTQQASGDVEKETPDNVQKQEPSEIICYTEPQDLVPKDQTSQPKPTKQQNEKKTNSAELNAVTDSEDSVNTQKLEPSQTGYDTGEENVLREPQDHNLVPKPSKSQIKKKLSKHHAVIGLNFVTCVHHDKKKLFFCELCSARGHFDHLSSETHRKAYVEHKYPGCTATGTIMKKQLNKIALSLATVERSTGIGMKKLNVTAQVFTALRTAPLSEALSHLKLLLTKPEDGVDLKARISQPEPSTFTEHTVHSMQQEKPPLLENHSCPVTGAVQETVPGVSTLFAESKGAIVGRHFMMEQSNAFRFLNVKGLLAKDPIIGLSNIWECRRISQPTFFLCLNCAEKVSREKFCNHMISERHQRLTIETQYQEEFHQWQRHSVHQMTFRDLAKTLALKEKGFDAKVFKLNKPQYESVTSADFHDAFVILKMMDMSAQPSHPAGQNQRSNEISTARSPSECVEAEKERDDQSHRSCENATQIQELHSSQVEIREFYNDRNSTAYTSLQSQSSPKALPESKAQTPQPQHQSVVIIDLTANSNSEKPTSHFPKPITKRTTKIPATETQESATAGLHERMPAHTFPHTTTIKPEKSDHEQGNSPKHTDLNYITKNKTEADALVGLSAVIECRNDGQALLDLCVSCSTIIEPKLINYHLVKSGHRYNYLKRRYPHMFEDWSDSDSRRENSKKLMKFAHKAKVANEDEPGDPQVMELNCDDLKEVKAMSYDKAIIHLQKIRKGKKLRALKTCISPKIKKKLIKQERMETDITQYSQQQPVSHGPRRALKRRAVQEDLPVQSFPGKKQCSDVPSSLLKQFPTMGKNQETSDSSIKQSMISGSDLGSDTQFQQESSILTTANPNRSLYFIPTTDPKSSKSINPNSHTYKRTTSMHKNVLKNCENQDTSSSITAPQQKDSFPNTISALSSMKGQEIARLSERASVSKSLRGNAWNYENRQFSPETASMTITNTVAENSADTGVLKQQFIASSVHNYNRNIPDKFLVSNHGGATSITSQVTPDYAMTRQYPMYKHTEYPSNTFNTAASDYLPVRERAMNYESAAPGISTNATDLMNANSAQTSHTDYQGLPVYQQIHDPETCQAYYARYSYNQALHTNQTAADDENVTSTPALEHGVYPLASWPQKKN</sequence>
<feature type="region of interest" description="Disordered" evidence="1">
    <location>
        <begin position="1505"/>
        <end position="1529"/>
    </location>
</feature>
<feature type="region of interest" description="Disordered" evidence="1">
    <location>
        <begin position="1790"/>
        <end position="1842"/>
    </location>
</feature>
<feature type="region of interest" description="Disordered" evidence="1">
    <location>
        <begin position="1438"/>
        <end position="1478"/>
    </location>
</feature>
<feature type="region of interest" description="Disordered" evidence="1">
    <location>
        <begin position="1583"/>
        <end position="1602"/>
    </location>
</feature>
<feature type="compositionally biased region" description="Polar residues" evidence="1">
    <location>
        <begin position="1520"/>
        <end position="1529"/>
    </location>
</feature>
<feature type="compositionally biased region" description="Basic and acidic residues" evidence="1">
    <location>
        <begin position="843"/>
        <end position="867"/>
    </location>
</feature>
<dbReference type="GO" id="GO:0008270">
    <property type="term" value="F:zinc ion binding"/>
    <property type="evidence" value="ECO:0007669"/>
    <property type="project" value="InterPro"/>
</dbReference>
<reference evidence="3" key="1">
    <citation type="submission" date="2023-08" db="EMBL/GenBank/DDBJ databases">
        <title>Pelteobagrus vachellii genome.</title>
        <authorList>
            <person name="Liu H."/>
        </authorList>
    </citation>
    <scope>NUCLEOTIDE SEQUENCE</scope>
    <source>
        <strain evidence="3">PRFRI_2022a</strain>
        <tissue evidence="3">Muscle</tissue>
    </source>
</reference>
<feature type="region of interest" description="Disordered" evidence="1">
    <location>
        <begin position="694"/>
        <end position="717"/>
    </location>
</feature>
<feature type="compositionally biased region" description="Low complexity" evidence="1">
    <location>
        <begin position="307"/>
        <end position="317"/>
    </location>
</feature>
<dbReference type="GO" id="GO:0003676">
    <property type="term" value="F:nucleic acid binding"/>
    <property type="evidence" value="ECO:0007669"/>
    <property type="project" value="InterPro"/>
</dbReference>
<dbReference type="Proteomes" id="UP001187315">
    <property type="component" value="Unassembled WGS sequence"/>
</dbReference>
<evidence type="ECO:0000256" key="1">
    <source>
        <dbReference type="SAM" id="MobiDB-lite"/>
    </source>
</evidence>
<feature type="region of interest" description="Disordered" evidence="1">
    <location>
        <begin position="300"/>
        <end position="332"/>
    </location>
</feature>
<accession>A0AA88MIP0</accession>
<dbReference type="InterPro" id="IPR003604">
    <property type="entry name" value="Matrin/U1-like-C_Znf_C2H2"/>
</dbReference>
<keyword evidence="4" id="KW-1185">Reference proteome</keyword>
<feature type="region of interest" description="Disordered" evidence="1">
    <location>
        <begin position="1003"/>
        <end position="1108"/>
    </location>
</feature>
<dbReference type="SMART" id="SM00355">
    <property type="entry name" value="ZnF_C2H2"/>
    <property type="match status" value="4"/>
</dbReference>
<dbReference type="PROSITE" id="PS00028">
    <property type="entry name" value="ZINC_FINGER_C2H2_1"/>
    <property type="match status" value="1"/>
</dbReference>
<feature type="compositionally biased region" description="Polar residues" evidence="1">
    <location>
        <begin position="1818"/>
        <end position="1842"/>
    </location>
</feature>
<dbReference type="EMBL" id="JAVHJS010000014">
    <property type="protein sequence ID" value="KAK2836508.1"/>
    <property type="molecule type" value="Genomic_DNA"/>
</dbReference>
<dbReference type="InterPro" id="IPR013087">
    <property type="entry name" value="Znf_C2H2_type"/>
</dbReference>
<feature type="compositionally biased region" description="Basic and acidic residues" evidence="1">
    <location>
        <begin position="1589"/>
        <end position="1602"/>
    </location>
</feature>
<organism evidence="3 4">
    <name type="scientific">Tachysurus vachellii</name>
    <name type="common">Darkbarbel catfish</name>
    <name type="synonym">Pelteobagrus vachellii</name>
    <dbReference type="NCBI Taxonomy" id="175792"/>
    <lineage>
        <taxon>Eukaryota</taxon>
        <taxon>Metazoa</taxon>
        <taxon>Chordata</taxon>
        <taxon>Craniata</taxon>
        <taxon>Vertebrata</taxon>
        <taxon>Euteleostomi</taxon>
        <taxon>Actinopterygii</taxon>
        <taxon>Neopterygii</taxon>
        <taxon>Teleostei</taxon>
        <taxon>Ostariophysi</taxon>
        <taxon>Siluriformes</taxon>
        <taxon>Bagridae</taxon>
        <taxon>Tachysurus</taxon>
    </lineage>
</organism>
<feature type="compositionally biased region" description="Polar residues" evidence="1">
    <location>
        <begin position="1045"/>
        <end position="1055"/>
    </location>
</feature>
<dbReference type="SMART" id="SM00451">
    <property type="entry name" value="ZnF_U1"/>
    <property type="match status" value="5"/>
</dbReference>
<proteinExistence type="predicted"/>
<feature type="region of interest" description="Disordered" evidence="1">
    <location>
        <begin position="843"/>
        <end position="899"/>
    </location>
</feature>
<comment type="caution">
    <text evidence="3">The sequence shown here is derived from an EMBL/GenBank/DDBJ whole genome shotgun (WGS) entry which is preliminary data.</text>
</comment>
<feature type="domain" description="C2H2-type" evidence="2">
    <location>
        <begin position="8"/>
        <end position="30"/>
    </location>
</feature>
<name>A0AA88MIP0_TACVA</name>
<protein>
    <recommendedName>
        <fullName evidence="2">C2H2-type domain-containing protein</fullName>
    </recommendedName>
</protein>